<feature type="region of interest" description="Disordered" evidence="7">
    <location>
        <begin position="183"/>
        <end position="214"/>
    </location>
</feature>
<dbReference type="FunFam" id="3.40.1810.10:FF:000006">
    <property type="entry name" value="Agamous-like MADS-box protein AGL62"/>
    <property type="match status" value="1"/>
</dbReference>
<evidence type="ECO:0000256" key="1">
    <source>
        <dbReference type="ARBA" id="ARBA00004123"/>
    </source>
</evidence>
<comment type="subcellular location">
    <subcellularLocation>
        <location evidence="1">Nucleus</location>
    </subcellularLocation>
</comment>
<dbReference type="GO" id="GO:0005634">
    <property type="term" value="C:nucleus"/>
    <property type="evidence" value="ECO:0007669"/>
    <property type="project" value="UniProtKB-SubCell"/>
</dbReference>
<gene>
    <name evidence="9" type="ORF">PAHAL_2G087900</name>
</gene>
<keyword evidence="5" id="KW-0539">Nucleus</keyword>
<organism evidence="9">
    <name type="scientific">Panicum hallii</name>
    <dbReference type="NCBI Taxonomy" id="206008"/>
    <lineage>
        <taxon>Eukaryota</taxon>
        <taxon>Viridiplantae</taxon>
        <taxon>Streptophyta</taxon>
        <taxon>Embryophyta</taxon>
        <taxon>Tracheophyta</taxon>
        <taxon>Spermatophyta</taxon>
        <taxon>Magnoliopsida</taxon>
        <taxon>Liliopsida</taxon>
        <taxon>Poales</taxon>
        <taxon>Poaceae</taxon>
        <taxon>PACMAD clade</taxon>
        <taxon>Panicoideae</taxon>
        <taxon>Panicodae</taxon>
        <taxon>Paniceae</taxon>
        <taxon>Panicinae</taxon>
        <taxon>Panicum</taxon>
        <taxon>Panicum sect. Panicum</taxon>
    </lineage>
</organism>
<protein>
    <recommendedName>
        <fullName evidence="8">MADS-box domain-containing protein</fullName>
    </recommendedName>
</protein>
<evidence type="ECO:0000256" key="5">
    <source>
        <dbReference type="ARBA" id="ARBA00023242"/>
    </source>
</evidence>
<dbReference type="GO" id="GO:0000978">
    <property type="term" value="F:RNA polymerase II cis-regulatory region sequence-specific DNA binding"/>
    <property type="evidence" value="ECO:0007669"/>
    <property type="project" value="TreeGrafter"/>
</dbReference>
<dbReference type="PRINTS" id="PR00404">
    <property type="entry name" value="MADSDOMAIN"/>
</dbReference>
<dbReference type="InterPro" id="IPR033896">
    <property type="entry name" value="MEF2-like_N"/>
</dbReference>
<keyword evidence="2" id="KW-0805">Transcription regulation</keyword>
<dbReference type="GO" id="GO:0046983">
    <property type="term" value="F:protein dimerization activity"/>
    <property type="evidence" value="ECO:0007669"/>
    <property type="project" value="InterPro"/>
</dbReference>
<sequence>MEMEKGSKKSKRRKKIEIKPIEKEGARQACFSKRRQGLFKKASELSILCGAMVAAVVFSASGRSFSFGHPSFDDVVNRFLNPVATDAPAPGGASHGNEGSVTDGVSKLNMEYLELEQSLEAEKKRKERLQEATEKEMGGRVMQWLNANIFELGLDELLEFQTKLEEIQAIVKEKVNEVMVEGRQTPRSLPQPPMEVASTSQSANPNPMASSSAPSSSIALIDGFQVNDDPLLSGGVVHGVGGLGNFPNKPKSCMHQRKVDLVYVCVVVPQHVACIGNVDVSMCGVVLPAICCGLST</sequence>
<keyword evidence="6" id="KW-0175">Coiled coil</keyword>
<feature type="compositionally biased region" description="Low complexity" evidence="7">
    <location>
        <begin position="200"/>
        <end position="214"/>
    </location>
</feature>
<evidence type="ECO:0000313" key="9">
    <source>
        <dbReference type="EMBL" id="PAN10334.2"/>
    </source>
</evidence>
<dbReference type="SUPFAM" id="SSF55455">
    <property type="entry name" value="SRF-like"/>
    <property type="match status" value="1"/>
</dbReference>
<feature type="coiled-coil region" evidence="6">
    <location>
        <begin position="105"/>
        <end position="136"/>
    </location>
</feature>
<reference evidence="9" key="1">
    <citation type="submission" date="2018-04" db="EMBL/GenBank/DDBJ databases">
        <title>WGS assembly of Panicum hallii.</title>
        <authorList>
            <person name="Lovell J."/>
            <person name="Jenkins J."/>
            <person name="Lowry D."/>
            <person name="Mamidi S."/>
            <person name="Sreedasyam A."/>
            <person name="Weng X."/>
            <person name="Barry K."/>
            <person name="Bonette J."/>
            <person name="Campitelli B."/>
            <person name="Daum C."/>
            <person name="Gordon S."/>
            <person name="Gould B."/>
            <person name="Lipzen A."/>
            <person name="Macqueen A."/>
            <person name="Palacio-Mejia J."/>
            <person name="Plott C."/>
            <person name="Shakirov E."/>
            <person name="Shu S."/>
            <person name="Yoshinaga Y."/>
            <person name="Zane M."/>
            <person name="Rokhsar D."/>
            <person name="Grimwood J."/>
            <person name="Schmutz J."/>
            <person name="Juenger T."/>
        </authorList>
    </citation>
    <scope>NUCLEOTIDE SEQUENCE [LARGE SCALE GENOMIC DNA]</scope>
    <source>
        <strain evidence="9">FIL2</strain>
    </source>
</reference>
<dbReference type="GO" id="GO:0000981">
    <property type="term" value="F:DNA-binding transcription factor activity, RNA polymerase II-specific"/>
    <property type="evidence" value="ECO:0007669"/>
    <property type="project" value="TreeGrafter"/>
</dbReference>
<dbReference type="CDD" id="cd00265">
    <property type="entry name" value="MADS_MEF2_like"/>
    <property type="match status" value="1"/>
</dbReference>
<dbReference type="EMBL" id="CM008047">
    <property type="protein sequence ID" value="PAN10334.2"/>
    <property type="molecule type" value="Genomic_DNA"/>
</dbReference>
<accession>A0A2S3GWW4</accession>
<dbReference type="Gene3D" id="3.40.1810.10">
    <property type="entry name" value="Transcription factor, MADS-box"/>
    <property type="match status" value="1"/>
</dbReference>
<evidence type="ECO:0000256" key="7">
    <source>
        <dbReference type="SAM" id="MobiDB-lite"/>
    </source>
</evidence>
<proteinExistence type="predicted"/>
<dbReference type="SMART" id="SM00432">
    <property type="entry name" value="MADS"/>
    <property type="match status" value="1"/>
</dbReference>
<dbReference type="PANTHER" id="PTHR11945">
    <property type="entry name" value="MADS BOX PROTEIN"/>
    <property type="match status" value="1"/>
</dbReference>
<keyword evidence="4" id="KW-0804">Transcription</keyword>
<dbReference type="PANTHER" id="PTHR11945:SF629">
    <property type="entry name" value="OS02G0164450 PROTEIN"/>
    <property type="match status" value="1"/>
</dbReference>
<dbReference type="PROSITE" id="PS50066">
    <property type="entry name" value="MADS_BOX_2"/>
    <property type="match status" value="1"/>
</dbReference>
<evidence type="ECO:0000256" key="3">
    <source>
        <dbReference type="ARBA" id="ARBA00023125"/>
    </source>
</evidence>
<evidence type="ECO:0000259" key="8">
    <source>
        <dbReference type="PROSITE" id="PS50066"/>
    </source>
</evidence>
<feature type="domain" description="MADS-box" evidence="8">
    <location>
        <begin position="11"/>
        <end position="71"/>
    </location>
</feature>
<keyword evidence="3" id="KW-0238">DNA-binding</keyword>
<dbReference type="GO" id="GO:0045944">
    <property type="term" value="P:positive regulation of transcription by RNA polymerase II"/>
    <property type="evidence" value="ECO:0007669"/>
    <property type="project" value="InterPro"/>
</dbReference>
<dbReference type="AlphaFoldDB" id="A0A2S3GWW4"/>
<dbReference type="Pfam" id="PF00319">
    <property type="entry name" value="SRF-TF"/>
    <property type="match status" value="1"/>
</dbReference>
<dbReference type="Proteomes" id="UP000243499">
    <property type="component" value="Chromosome 2"/>
</dbReference>
<dbReference type="InterPro" id="IPR036879">
    <property type="entry name" value="TF_MADSbox_sf"/>
</dbReference>
<evidence type="ECO:0000256" key="6">
    <source>
        <dbReference type="SAM" id="Coils"/>
    </source>
</evidence>
<evidence type="ECO:0000256" key="2">
    <source>
        <dbReference type="ARBA" id="ARBA00023015"/>
    </source>
</evidence>
<dbReference type="Gramene" id="PAN10334">
    <property type="protein sequence ID" value="PAN10334"/>
    <property type="gene ID" value="PAHAL_2G087900"/>
</dbReference>
<evidence type="ECO:0000256" key="4">
    <source>
        <dbReference type="ARBA" id="ARBA00023163"/>
    </source>
</evidence>
<dbReference type="InterPro" id="IPR002100">
    <property type="entry name" value="TF_MADSbox"/>
</dbReference>
<name>A0A2S3GWW4_9POAL</name>
<feature type="region of interest" description="Disordered" evidence="7">
    <location>
        <begin position="1"/>
        <end position="20"/>
    </location>
</feature>